<evidence type="ECO:0000256" key="2">
    <source>
        <dbReference type="SAM" id="Phobius"/>
    </source>
</evidence>
<keyword evidence="2" id="KW-0812">Transmembrane</keyword>
<dbReference type="Proteomes" id="UP000199229">
    <property type="component" value="Unassembled WGS sequence"/>
</dbReference>
<evidence type="ECO:0000256" key="1">
    <source>
        <dbReference type="SAM" id="Coils"/>
    </source>
</evidence>
<dbReference type="AlphaFoldDB" id="A0A1I2WTX8"/>
<dbReference type="RefSeq" id="WP_177232454.1">
    <property type="nucleotide sequence ID" value="NZ_FOPM01000027.1"/>
</dbReference>
<name>A0A1I2WTX8_9HYPH</name>
<evidence type="ECO:0000313" key="3">
    <source>
        <dbReference type="EMBL" id="SFH04773.1"/>
    </source>
</evidence>
<reference evidence="4" key="1">
    <citation type="submission" date="2016-10" db="EMBL/GenBank/DDBJ databases">
        <authorList>
            <person name="Varghese N."/>
            <person name="Submissions S."/>
        </authorList>
    </citation>
    <scope>NUCLEOTIDE SEQUENCE [LARGE SCALE GENOMIC DNA]</scope>
    <source>
        <strain evidence="4">Gh-105</strain>
    </source>
</reference>
<feature type="transmembrane region" description="Helical" evidence="2">
    <location>
        <begin position="27"/>
        <end position="48"/>
    </location>
</feature>
<organism evidence="3 4">
    <name type="scientific">Methylobacterium gossipiicola</name>
    <dbReference type="NCBI Taxonomy" id="582675"/>
    <lineage>
        <taxon>Bacteria</taxon>
        <taxon>Pseudomonadati</taxon>
        <taxon>Pseudomonadota</taxon>
        <taxon>Alphaproteobacteria</taxon>
        <taxon>Hyphomicrobiales</taxon>
        <taxon>Methylobacteriaceae</taxon>
        <taxon>Methylobacterium</taxon>
    </lineage>
</organism>
<sequence>MDEARFRALEARIAELENELKQARNDIHWAIGLMFVVPVGLLIILRVWS</sequence>
<proteinExistence type="predicted"/>
<keyword evidence="4" id="KW-1185">Reference proteome</keyword>
<protein>
    <submittedName>
        <fullName evidence="3">Uncharacterized protein</fullName>
    </submittedName>
</protein>
<dbReference type="EMBL" id="FOPM01000027">
    <property type="protein sequence ID" value="SFH04773.1"/>
    <property type="molecule type" value="Genomic_DNA"/>
</dbReference>
<feature type="coiled-coil region" evidence="1">
    <location>
        <begin position="6"/>
        <end position="33"/>
    </location>
</feature>
<keyword evidence="2" id="KW-1133">Transmembrane helix</keyword>
<evidence type="ECO:0000313" key="4">
    <source>
        <dbReference type="Proteomes" id="UP000199229"/>
    </source>
</evidence>
<gene>
    <name evidence="3" type="ORF">SAMN05192565_12733</name>
</gene>
<keyword evidence="1" id="KW-0175">Coiled coil</keyword>
<keyword evidence="2" id="KW-0472">Membrane</keyword>
<accession>A0A1I2WTX8</accession>